<keyword evidence="1" id="KW-0472">Membrane</keyword>
<feature type="domain" description="Acyltransferase 3" evidence="2">
    <location>
        <begin position="42"/>
        <end position="363"/>
    </location>
</feature>
<dbReference type="GO" id="GO:0016746">
    <property type="term" value="F:acyltransferase activity"/>
    <property type="evidence" value="ECO:0007669"/>
    <property type="project" value="UniProtKB-KW"/>
</dbReference>
<feature type="transmembrane region" description="Helical" evidence="1">
    <location>
        <begin position="88"/>
        <end position="110"/>
    </location>
</feature>
<evidence type="ECO:0000313" key="3">
    <source>
        <dbReference type="EMBL" id="GAA0880507.1"/>
    </source>
</evidence>
<evidence type="ECO:0000256" key="1">
    <source>
        <dbReference type="SAM" id="Phobius"/>
    </source>
</evidence>
<evidence type="ECO:0000313" key="4">
    <source>
        <dbReference type="Proteomes" id="UP001500469"/>
    </source>
</evidence>
<feature type="transmembrane region" description="Helical" evidence="1">
    <location>
        <begin position="161"/>
        <end position="182"/>
    </location>
</feature>
<name>A0ABP3YIM0_9BACT</name>
<dbReference type="InterPro" id="IPR050623">
    <property type="entry name" value="Glucan_succinyl_AcylTrfase"/>
</dbReference>
<keyword evidence="1" id="KW-0812">Transmembrane</keyword>
<dbReference type="RefSeq" id="WP_343853901.1">
    <property type="nucleotide sequence ID" value="NZ_BAAAFI010000044.1"/>
</dbReference>
<organism evidence="3 4">
    <name type="scientific">Algoriphagus jejuensis</name>
    <dbReference type="NCBI Taxonomy" id="419934"/>
    <lineage>
        <taxon>Bacteria</taxon>
        <taxon>Pseudomonadati</taxon>
        <taxon>Bacteroidota</taxon>
        <taxon>Cytophagia</taxon>
        <taxon>Cytophagales</taxon>
        <taxon>Cyclobacteriaceae</taxon>
        <taxon>Algoriphagus</taxon>
    </lineage>
</organism>
<feature type="transmembrane region" description="Helical" evidence="1">
    <location>
        <begin position="260"/>
        <end position="280"/>
    </location>
</feature>
<gene>
    <name evidence="3" type="ORF">GCM10009119_34770</name>
</gene>
<feature type="transmembrane region" description="Helical" evidence="1">
    <location>
        <begin position="227"/>
        <end position="248"/>
    </location>
</feature>
<keyword evidence="3" id="KW-0012">Acyltransferase</keyword>
<comment type="caution">
    <text evidence="3">The sequence shown here is derived from an EMBL/GenBank/DDBJ whole genome shotgun (WGS) entry which is preliminary data.</text>
</comment>
<sequence>MANKQQSTLRPKTFDSPDFLLLDRRHKLPAAMTIHEKTVRRYDIDWLRVIAIGLLLIYHVAIGFQPWGRMIGFITSNESWDALWRPMALLNIWRIPLLFFVSGMGVYFAMRTRTWKQLIGERSLRILLPFVFGMFAIVPLHILVLRQYYDMALLYSWSPGHLWFLGNIFCYVLLLSPVFYYLRKNESGKLVSWIKKTLSRPWGLLLVLAAFMGEILLLNPIPFELYAMTWHGFVLGLLAFFFGFCFVLSGDGFWTMIQRWRWAFVGIAVALYAYRMIFFTPFPSGYLLAPESLCWILSVFAFGSLYLNKPGKALTYLSEAAYPVYILHMIFLYLGSVWIFPLTIPVELQFVLVLLITLGGSFGTFEVIRRVRFLRPLFGLKLS</sequence>
<feature type="transmembrane region" description="Helical" evidence="1">
    <location>
        <begin position="348"/>
        <end position="368"/>
    </location>
</feature>
<keyword evidence="3" id="KW-0808">Transferase</keyword>
<dbReference type="Proteomes" id="UP001500469">
    <property type="component" value="Unassembled WGS sequence"/>
</dbReference>
<accession>A0ABP3YIM0</accession>
<protein>
    <submittedName>
        <fullName evidence="3">Acyltransferase family protein</fullName>
    </submittedName>
</protein>
<dbReference type="PANTHER" id="PTHR36927:SF3">
    <property type="entry name" value="GLUCANS BIOSYNTHESIS PROTEIN C"/>
    <property type="match status" value="1"/>
</dbReference>
<keyword evidence="1" id="KW-1133">Transmembrane helix</keyword>
<evidence type="ECO:0000259" key="2">
    <source>
        <dbReference type="Pfam" id="PF01757"/>
    </source>
</evidence>
<dbReference type="InterPro" id="IPR002656">
    <property type="entry name" value="Acyl_transf_3_dom"/>
</dbReference>
<feature type="transmembrane region" description="Helical" evidence="1">
    <location>
        <begin position="286"/>
        <end position="308"/>
    </location>
</feature>
<dbReference type="PANTHER" id="PTHR36927">
    <property type="entry name" value="BLR4337 PROTEIN"/>
    <property type="match status" value="1"/>
</dbReference>
<proteinExistence type="predicted"/>
<dbReference type="Pfam" id="PF01757">
    <property type="entry name" value="Acyl_transf_3"/>
    <property type="match status" value="1"/>
</dbReference>
<reference evidence="4" key="1">
    <citation type="journal article" date="2019" name="Int. J. Syst. Evol. Microbiol.">
        <title>The Global Catalogue of Microorganisms (GCM) 10K type strain sequencing project: providing services to taxonomists for standard genome sequencing and annotation.</title>
        <authorList>
            <consortium name="The Broad Institute Genomics Platform"/>
            <consortium name="The Broad Institute Genome Sequencing Center for Infectious Disease"/>
            <person name="Wu L."/>
            <person name="Ma J."/>
        </authorList>
    </citation>
    <scope>NUCLEOTIDE SEQUENCE [LARGE SCALE GENOMIC DNA]</scope>
    <source>
        <strain evidence="4">JCM 16112</strain>
    </source>
</reference>
<dbReference type="EMBL" id="BAAAFI010000044">
    <property type="protein sequence ID" value="GAA0880507.1"/>
    <property type="molecule type" value="Genomic_DNA"/>
</dbReference>
<feature type="transmembrane region" description="Helical" evidence="1">
    <location>
        <begin position="126"/>
        <end position="149"/>
    </location>
</feature>
<keyword evidence="4" id="KW-1185">Reference proteome</keyword>
<feature type="transmembrane region" description="Helical" evidence="1">
    <location>
        <begin position="320"/>
        <end position="342"/>
    </location>
</feature>
<feature type="transmembrane region" description="Helical" evidence="1">
    <location>
        <begin position="202"/>
        <end position="221"/>
    </location>
</feature>
<feature type="transmembrane region" description="Helical" evidence="1">
    <location>
        <begin position="46"/>
        <end position="68"/>
    </location>
</feature>